<keyword evidence="3" id="KW-1185">Reference proteome</keyword>
<name>A0ABT0DHD5_9HYPH</name>
<dbReference type="EMBL" id="JALKCG010000001">
    <property type="protein sequence ID" value="MCK0206619.1"/>
    <property type="molecule type" value="Genomic_DNA"/>
</dbReference>
<dbReference type="RefSeq" id="WP_247198225.1">
    <property type="nucleotide sequence ID" value="NZ_JALKCG010000001.1"/>
</dbReference>
<keyword evidence="1" id="KW-0472">Membrane</keyword>
<evidence type="ECO:0000313" key="2">
    <source>
        <dbReference type="EMBL" id="MCK0206619.1"/>
    </source>
</evidence>
<evidence type="ECO:0008006" key="4">
    <source>
        <dbReference type="Google" id="ProtNLM"/>
    </source>
</evidence>
<gene>
    <name evidence="2" type="ORF">MWN33_01060</name>
</gene>
<protein>
    <recommendedName>
        <fullName evidence="4">CsbD family protein</fullName>
    </recommendedName>
</protein>
<accession>A0ABT0DHD5</accession>
<evidence type="ECO:0000256" key="1">
    <source>
        <dbReference type="SAM" id="Phobius"/>
    </source>
</evidence>
<reference evidence="3" key="2">
    <citation type="submission" date="2023-07" db="EMBL/GenBank/DDBJ databases">
        <title>Ancylobacter moscoviensis sp. nov., facultatively methylotrophic bacteria from activated sludge and the reclassification of Starkeya novella (Starkey 1934) Kelly et al. 2000 as Ancylobacter novellus comb. nov., Starkeya koreensis Im et al. 2006 as Ancylobacter koreensis comb.nov., Angulomicrobium tetraedrale Vasil'eva et al. 1986 as Ancylobacter tetraedralis comb. nov., Angulomicrobium amanitiforme Fritz et al. 2004 as Ancylobacter amanitiformis comb. nov. and Methylorhabdus multivorans Doronina et al. 1996 as Ancylobacter multivorans comb. nov. and emended description of the genus Ancylobacter.</title>
        <authorList>
            <person name="Doronina N."/>
            <person name="Chemodurova A."/>
            <person name="Grouzdev D."/>
            <person name="Koziaeva V."/>
            <person name="Shi W."/>
            <person name="Wu L."/>
            <person name="Kaparullina E."/>
        </authorList>
    </citation>
    <scope>NUCLEOTIDE SEQUENCE [LARGE SCALE GENOMIC DNA]</scope>
    <source>
        <strain evidence="3">Jip08</strain>
    </source>
</reference>
<reference evidence="2 3" key="1">
    <citation type="submission" date="2022-04" db="EMBL/GenBank/DDBJ databases">
        <authorList>
            <person name="Grouzdev D.S."/>
            <person name="Pantiukh K.S."/>
            <person name="Krutkina M.S."/>
        </authorList>
    </citation>
    <scope>NUCLEOTIDE SEQUENCE [LARGE SCALE GENOMIC DNA]</scope>
    <source>
        <strain evidence="2 3">Jip08</strain>
    </source>
</reference>
<proteinExistence type="predicted"/>
<organism evidence="2 3">
    <name type="scientific">Ancylobacter koreensis</name>
    <dbReference type="NCBI Taxonomy" id="266121"/>
    <lineage>
        <taxon>Bacteria</taxon>
        <taxon>Pseudomonadati</taxon>
        <taxon>Pseudomonadota</taxon>
        <taxon>Alphaproteobacteria</taxon>
        <taxon>Hyphomicrobiales</taxon>
        <taxon>Xanthobacteraceae</taxon>
        <taxon>Ancylobacter</taxon>
    </lineage>
</organism>
<comment type="caution">
    <text evidence="2">The sequence shown here is derived from an EMBL/GenBank/DDBJ whole genome shotgun (WGS) entry which is preliminary data.</text>
</comment>
<feature type="transmembrane region" description="Helical" evidence="1">
    <location>
        <begin position="89"/>
        <end position="107"/>
    </location>
</feature>
<sequence>MDTQRITGTARHVGGKLRRVAGDAGRDAYDTAATRAEEAYEEAFDLGSRALRRARGGALRLADDALENGQALYGRGVGALSRQAGNHPLLLVAAAAFTGAAIAWLAVGSQRR</sequence>
<evidence type="ECO:0000313" key="3">
    <source>
        <dbReference type="Proteomes" id="UP001202867"/>
    </source>
</evidence>
<keyword evidence="1" id="KW-0812">Transmembrane</keyword>
<dbReference type="Proteomes" id="UP001202867">
    <property type="component" value="Unassembled WGS sequence"/>
</dbReference>
<keyword evidence="1" id="KW-1133">Transmembrane helix</keyword>